<dbReference type="EMBL" id="CP001088">
    <property type="protein sequence ID" value="ACN18040.1"/>
    <property type="molecule type" value="Genomic_DNA"/>
</dbReference>
<gene>
    <name evidence="2" type="primary">parE</name>
    <name evidence="2" type="ORF">HRM2_p00460</name>
    <name evidence="3" type="ORF">HRM2_p00530</name>
</gene>
<sequence>MVAELIIAPEAQQDIDEAYCWYEYRRPGLGEEFLHCVDDCIQVICRMPELHAKVHEEYRRALVRRFPYAIFYEHAGGTVYIYSIFHASRNPQEWHNRLV</sequence>
<reference evidence="2 4" key="2">
    <citation type="journal article" date="2009" name="Environ. Microbiol.">
        <title>Genome sequence of Desulfobacterium autotrophicum HRM2, a marine sulfate reducer oxidizing organic carbon completely to carbon dioxide.</title>
        <authorList>
            <person name="Strittmatter A.W."/>
            <person name="Liesegang H."/>
            <person name="Rabus R."/>
            <person name="Decker I."/>
            <person name="Amann J."/>
            <person name="Andres S."/>
            <person name="Henne A."/>
            <person name="Fricke W.F."/>
            <person name="Martinez-Arias R."/>
            <person name="Bartels D."/>
            <person name="Goesmann A."/>
            <person name="Krause L."/>
            <person name="Puehler A."/>
            <person name="Klenk H.P."/>
            <person name="Richter M."/>
            <person name="Schuler M."/>
            <person name="Gloeckner F.O."/>
            <person name="Meyerdierks A."/>
            <person name="Gottschalk G."/>
            <person name="Amann R."/>
        </authorList>
    </citation>
    <scope>NUCLEOTIDE SEQUENCE [LARGE SCALE GENOMIC DNA]</scope>
    <source>
        <strain evidence="4">ATCC 43914 / DSM 3382 / HRM2</strain>
        <strain evidence="2">HRM2</strain>
        <strain evidence="2">pHRM2a</strain>
        <plasmid>ATCC 43914 / DSM 3382 / HRM2</plasmid>
        <plasmid evidence="2">pHRM2a</plasmid>
        <plasmid evidence="4">Plasmid pHRM2a</plasmid>
    </source>
</reference>
<dbReference type="KEGG" id="dat:HRM2_p00530"/>
<dbReference type="Pfam" id="PF05016">
    <property type="entry name" value="ParE_toxin"/>
    <property type="match status" value="1"/>
</dbReference>
<keyword evidence="1" id="KW-1277">Toxin-antitoxin system</keyword>
<name>C0QMP6_DESAH</name>
<protein>
    <submittedName>
        <fullName evidence="2">Predicted plasmid stabilisation protein ParE</fullName>
    </submittedName>
</protein>
<dbReference type="EMBL" id="CP001088">
    <property type="protein sequence ID" value="ACN18047.1"/>
    <property type="molecule type" value="Genomic_DNA"/>
</dbReference>
<dbReference type="eggNOG" id="COG3668">
    <property type="taxonomic scope" value="Bacteria"/>
</dbReference>
<dbReference type="InterPro" id="IPR035093">
    <property type="entry name" value="RelE/ParE_toxin_dom_sf"/>
</dbReference>
<dbReference type="Gene3D" id="3.30.2310.20">
    <property type="entry name" value="RelE-like"/>
    <property type="match status" value="1"/>
</dbReference>
<dbReference type="KEGG" id="dat:HRM2_p00460"/>
<dbReference type="OrthoDB" id="199685at2"/>
<accession>C0QMP6</accession>
<dbReference type="AlphaFoldDB" id="C0QMP6"/>
<organism evidence="2 4">
    <name type="scientific">Desulforapulum autotrophicum (strain ATCC 43914 / DSM 3382 / VKM B-1955 / HRM2)</name>
    <name type="common">Desulfobacterium autotrophicum</name>
    <dbReference type="NCBI Taxonomy" id="177437"/>
    <lineage>
        <taxon>Bacteria</taxon>
        <taxon>Pseudomonadati</taxon>
        <taxon>Thermodesulfobacteriota</taxon>
        <taxon>Desulfobacteria</taxon>
        <taxon>Desulfobacterales</taxon>
        <taxon>Desulfobacteraceae</taxon>
        <taxon>Desulforapulum</taxon>
    </lineage>
</organism>
<keyword evidence="2" id="KW-0614">Plasmid</keyword>
<keyword evidence="4" id="KW-1185">Reference proteome</keyword>
<evidence type="ECO:0000313" key="4">
    <source>
        <dbReference type="Proteomes" id="UP000000442"/>
    </source>
</evidence>
<geneLocation type="plasmid" evidence="2 4">
    <name>pHRM2a</name>
</geneLocation>
<dbReference type="RefSeq" id="WP_012663335.1">
    <property type="nucleotide sequence ID" value="NC_012109.1"/>
</dbReference>
<evidence type="ECO:0000313" key="2">
    <source>
        <dbReference type="EMBL" id="ACN18040.1"/>
    </source>
</evidence>
<dbReference type="Proteomes" id="UP000000442">
    <property type="component" value="Plasmid pHRM2a"/>
</dbReference>
<proteinExistence type="predicted"/>
<evidence type="ECO:0000256" key="1">
    <source>
        <dbReference type="ARBA" id="ARBA00022649"/>
    </source>
</evidence>
<dbReference type="InterPro" id="IPR007712">
    <property type="entry name" value="RelE/ParE_toxin"/>
</dbReference>
<reference evidence="2" key="1">
    <citation type="submission" date="2008-05" db="EMBL/GenBank/DDBJ databases">
        <authorList>
            <person name="Strittmatter A."/>
            <person name="Liesegang H."/>
            <person name="Rabus R."/>
            <person name="Decker I."/>
            <person name="Amann J."/>
            <person name="Andres S."/>
            <person name="Henne A."/>
            <person name="Martinez-Arias R."/>
            <person name="Bartels D."/>
            <person name="Goesmann A."/>
            <person name="Krause L."/>
            <person name="Puehler A."/>
            <person name="Klenk H.-K."/>
            <person name="Richter M."/>
            <person name="Schueler M."/>
            <person name="Gloeckner F.O."/>
            <person name="Meyerdierks A."/>
            <person name="Widdel F."/>
            <person name="Gottschalk G."/>
            <person name="Amann R."/>
        </authorList>
    </citation>
    <scope>NUCLEOTIDE SEQUENCE</scope>
    <source>
        <strain evidence="2">HRM2</strain>
        <plasmid evidence="2">pHRM2a</plasmid>
    </source>
</reference>
<evidence type="ECO:0000313" key="3">
    <source>
        <dbReference type="EMBL" id="ACN18047.1"/>
    </source>
</evidence>
<dbReference type="HOGENOM" id="CLU_147162_7_0_7"/>